<dbReference type="SUPFAM" id="SSF46626">
    <property type="entry name" value="Cytochrome c"/>
    <property type="match status" value="2"/>
</dbReference>
<dbReference type="InterPro" id="IPR050597">
    <property type="entry name" value="Cytochrome_c_Oxidase_Subunit"/>
</dbReference>
<keyword evidence="10" id="KW-1185">Reference proteome</keyword>
<dbReference type="GO" id="GO:0046872">
    <property type="term" value="F:metal ion binding"/>
    <property type="evidence" value="ECO:0007669"/>
    <property type="project" value="UniProtKB-KW"/>
</dbReference>
<keyword evidence="6" id="KW-0472">Membrane</keyword>
<dbReference type="PROSITE" id="PS51318">
    <property type="entry name" value="TAT"/>
    <property type="match status" value="1"/>
</dbReference>
<dbReference type="PANTHER" id="PTHR33751:SF13">
    <property type="entry name" value="CYTOCHROME BC1 COMPLEX CYTOCHROME C SUBUNIT"/>
    <property type="match status" value="1"/>
</dbReference>
<dbReference type="PROSITE" id="PS51007">
    <property type="entry name" value="CYTC"/>
    <property type="match status" value="2"/>
</dbReference>
<proteinExistence type="predicted"/>
<evidence type="ECO:0000313" key="9">
    <source>
        <dbReference type="EMBL" id="SDS60444.1"/>
    </source>
</evidence>
<protein>
    <submittedName>
        <fullName evidence="9">Ubiquinol-cytochrome c reductase cytochrome c subunit</fullName>
    </submittedName>
</protein>
<evidence type="ECO:0000256" key="7">
    <source>
        <dbReference type="SAM" id="SignalP"/>
    </source>
</evidence>
<organism evidence="9 10">
    <name type="scientific">Actinopolymorpha singaporensis</name>
    <dbReference type="NCBI Taxonomy" id="117157"/>
    <lineage>
        <taxon>Bacteria</taxon>
        <taxon>Bacillati</taxon>
        <taxon>Actinomycetota</taxon>
        <taxon>Actinomycetes</taxon>
        <taxon>Propionibacteriales</taxon>
        <taxon>Actinopolymorphaceae</taxon>
        <taxon>Actinopolymorpha</taxon>
    </lineage>
</organism>
<dbReference type="Gene3D" id="1.10.760.10">
    <property type="entry name" value="Cytochrome c-like domain"/>
    <property type="match status" value="2"/>
</dbReference>
<evidence type="ECO:0000256" key="6">
    <source>
        <dbReference type="SAM" id="Phobius"/>
    </source>
</evidence>
<dbReference type="OrthoDB" id="9811281at2"/>
<dbReference type="InterPro" id="IPR009056">
    <property type="entry name" value="Cyt_c-like_dom"/>
</dbReference>
<dbReference type="Pfam" id="PF00034">
    <property type="entry name" value="Cytochrom_C"/>
    <property type="match status" value="1"/>
</dbReference>
<feature type="chain" id="PRO_5039580931" evidence="7">
    <location>
        <begin position="30"/>
        <end position="273"/>
    </location>
</feature>
<keyword evidence="6" id="KW-0812">Transmembrane</keyword>
<dbReference type="GO" id="GO:0020037">
    <property type="term" value="F:heme binding"/>
    <property type="evidence" value="ECO:0007669"/>
    <property type="project" value="InterPro"/>
</dbReference>
<accession>A0A1H1TJT8</accession>
<feature type="domain" description="Cytochrome c" evidence="8">
    <location>
        <begin position="62"/>
        <end position="141"/>
    </location>
</feature>
<keyword evidence="2 4" id="KW-0479">Metal-binding</keyword>
<feature type="transmembrane region" description="Helical" evidence="6">
    <location>
        <begin position="249"/>
        <end position="268"/>
    </location>
</feature>
<keyword evidence="7" id="KW-0732">Signal</keyword>
<evidence type="ECO:0000259" key="8">
    <source>
        <dbReference type="PROSITE" id="PS51007"/>
    </source>
</evidence>
<feature type="region of interest" description="Disordered" evidence="5">
    <location>
        <begin position="46"/>
        <end position="65"/>
    </location>
</feature>
<reference evidence="9 10" key="1">
    <citation type="submission" date="2016-10" db="EMBL/GenBank/DDBJ databases">
        <authorList>
            <person name="de Groot N.N."/>
        </authorList>
    </citation>
    <scope>NUCLEOTIDE SEQUENCE [LARGE SCALE GENOMIC DNA]</scope>
    <source>
        <strain evidence="9 10">DSM 22024</strain>
    </source>
</reference>
<dbReference type="InterPro" id="IPR006311">
    <property type="entry name" value="TAT_signal"/>
</dbReference>
<feature type="domain" description="Cytochrome c" evidence="8">
    <location>
        <begin position="152"/>
        <end position="230"/>
    </location>
</feature>
<dbReference type="EMBL" id="LT629732">
    <property type="protein sequence ID" value="SDS60444.1"/>
    <property type="molecule type" value="Genomic_DNA"/>
</dbReference>
<gene>
    <name evidence="9" type="ORF">SAMN04489717_3228</name>
</gene>
<evidence type="ECO:0000256" key="1">
    <source>
        <dbReference type="ARBA" id="ARBA00022617"/>
    </source>
</evidence>
<dbReference type="RefSeq" id="WP_092654484.1">
    <property type="nucleotide sequence ID" value="NZ_LT629732.1"/>
</dbReference>
<dbReference type="InterPro" id="IPR036909">
    <property type="entry name" value="Cyt_c-like_dom_sf"/>
</dbReference>
<dbReference type="STRING" id="117157.SAMN04489717_3228"/>
<evidence type="ECO:0000256" key="2">
    <source>
        <dbReference type="ARBA" id="ARBA00022723"/>
    </source>
</evidence>
<keyword evidence="3 4" id="KW-0408">Iron</keyword>
<feature type="signal peptide" evidence="7">
    <location>
        <begin position="1"/>
        <end position="29"/>
    </location>
</feature>
<dbReference type="GO" id="GO:0009055">
    <property type="term" value="F:electron transfer activity"/>
    <property type="evidence" value="ECO:0007669"/>
    <property type="project" value="InterPro"/>
</dbReference>
<keyword evidence="1 4" id="KW-0349">Heme</keyword>
<feature type="compositionally biased region" description="Low complexity" evidence="5">
    <location>
        <begin position="46"/>
        <end position="60"/>
    </location>
</feature>
<evidence type="ECO:0000256" key="3">
    <source>
        <dbReference type="ARBA" id="ARBA00023004"/>
    </source>
</evidence>
<evidence type="ECO:0000313" key="10">
    <source>
        <dbReference type="Proteomes" id="UP000198983"/>
    </source>
</evidence>
<sequence length="273" mass="28320">MRSSSRTRSRPRRAAVAQTALVLALLAVAAVVATVAVAGRQAGAAGTSAQAGAASSARGSDAPDPTGRRVYLRDCAWCHGVDGGGTNNGPTLKGVGPAAADFYLRTGRMPLDRPGERPVPSAPEYPSKTISALVAYVGSLGPGEPLPRLATGDAAKGRTLFLQNCAPCHSSSGTGMITTDGWLAPKLWSTRPEQVAEAMRIGPGPMPEFNRTDLDDKQLNDIVTYVGTLGSEQVIGGNGLDQFGPIAEMFVVLLVLLPVLLIVIRLLGKKAPK</sequence>
<dbReference type="AlphaFoldDB" id="A0A1H1TJT8"/>
<name>A0A1H1TJT8_9ACTN</name>
<keyword evidence="6" id="KW-1133">Transmembrane helix</keyword>
<dbReference type="Pfam" id="PF13442">
    <property type="entry name" value="Cytochrome_CBB3"/>
    <property type="match status" value="1"/>
</dbReference>
<dbReference type="PANTHER" id="PTHR33751">
    <property type="entry name" value="CBB3-TYPE CYTOCHROME C OXIDASE SUBUNIT FIXP"/>
    <property type="match status" value="1"/>
</dbReference>
<dbReference type="Proteomes" id="UP000198983">
    <property type="component" value="Chromosome I"/>
</dbReference>
<evidence type="ECO:0000256" key="4">
    <source>
        <dbReference type="PROSITE-ProRule" id="PRU00433"/>
    </source>
</evidence>
<evidence type="ECO:0000256" key="5">
    <source>
        <dbReference type="SAM" id="MobiDB-lite"/>
    </source>
</evidence>